<protein>
    <submittedName>
        <fullName evidence="2">Uncharacterized protein</fullName>
    </submittedName>
</protein>
<name>A0A9Q0H1D9_9MAGN</name>
<feature type="chain" id="PRO_5040249979" evidence="1">
    <location>
        <begin position="35"/>
        <end position="264"/>
    </location>
</feature>
<keyword evidence="1" id="KW-0732">Signal</keyword>
<feature type="signal peptide" evidence="1">
    <location>
        <begin position="1"/>
        <end position="34"/>
    </location>
</feature>
<evidence type="ECO:0000313" key="2">
    <source>
        <dbReference type="EMBL" id="KAJ4957778.1"/>
    </source>
</evidence>
<organism evidence="2 3">
    <name type="scientific">Protea cynaroides</name>
    <dbReference type="NCBI Taxonomy" id="273540"/>
    <lineage>
        <taxon>Eukaryota</taxon>
        <taxon>Viridiplantae</taxon>
        <taxon>Streptophyta</taxon>
        <taxon>Embryophyta</taxon>
        <taxon>Tracheophyta</taxon>
        <taxon>Spermatophyta</taxon>
        <taxon>Magnoliopsida</taxon>
        <taxon>Proteales</taxon>
        <taxon>Proteaceae</taxon>
        <taxon>Protea</taxon>
    </lineage>
</organism>
<keyword evidence="3" id="KW-1185">Reference proteome</keyword>
<dbReference type="AlphaFoldDB" id="A0A9Q0H1D9"/>
<dbReference type="EMBL" id="JAMYWD010000010">
    <property type="protein sequence ID" value="KAJ4957778.1"/>
    <property type="molecule type" value="Genomic_DNA"/>
</dbReference>
<sequence>MLAMPPASICDIDPICNCCCFLLLKLLLDKILRAAVDDTNMSRAESTLPTLDNDPNSSLCLHCPSPKSQRTILSLINPRTLETLNNQFTLQQRFLWWGKHQLDESSASQDKKQKHIELPVGLHSSGQKSITIDEPQKKGSGIMGPSKFVEVVGVPSEYAASEKPRKYGRDSSPFGPNWGLKNSDLTFVKTKVQLFTFSALGLSVYAYVDDTLLGVLWQMVSTSTSILRRYEALLENANSINKCKPRPSQPESRVESVHKMFVEL</sequence>
<dbReference type="Proteomes" id="UP001141806">
    <property type="component" value="Unassembled WGS sequence"/>
</dbReference>
<evidence type="ECO:0000256" key="1">
    <source>
        <dbReference type="SAM" id="SignalP"/>
    </source>
</evidence>
<gene>
    <name evidence="2" type="ORF">NE237_024889</name>
</gene>
<comment type="caution">
    <text evidence="2">The sequence shown here is derived from an EMBL/GenBank/DDBJ whole genome shotgun (WGS) entry which is preliminary data.</text>
</comment>
<reference evidence="2" key="1">
    <citation type="journal article" date="2023" name="Plant J.">
        <title>The genome of the king protea, Protea cynaroides.</title>
        <authorList>
            <person name="Chang J."/>
            <person name="Duong T.A."/>
            <person name="Schoeman C."/>
            <person name="Ma X."/>
            <person name="Roodt D."/>
            <person name="Barker N."/>
            <person name="Li Z."/>
            <person name="Van de Peer Y."/>
            <person name="Mizrachi E."/>
        </authorList>
    </citation>
    <scope>NUCLEOTIDE SEQUENCE</scope>
    <source>
        <tissue evidence="2">Young leaves</tissue>
    </source>
</reference>
<accession>A0A9Q0H1D9</accession>
<evidence type="ECO:0000313" key="3">
    <source>
        <dbReference type="Proteomes" id="UP001141806"/>
    </source>
</evidence>
<proteinExistence type="predicted"/>